<keyword evidence="5" id="KW-0560">Oxidoreductase</keyword>
<keyword evidence="4" id="KW-0521">NADP</keyword>
<evidence type="ECO:0000313" key="8">
    <source>
        <dbReference type="Proteomes" id="UP001288620"/>
    </source>
</evidence>
<dbReference type="InterPro" id="IPR013785">
    <property type="entry name" value="Aldolase_TIM"/>
</dbReference>
<dbReference type="PANTHER" id="PTHR43303:SF4">
    <property type="entry name" value="NADPH DEHYDROGENASE C23G7.10C-RELATED"/>
    <property type="match status" value="1"/>
</dbReference>
<evidence type="ECO:0000256" key="3">
    <source>
        <dbReference type="ARBA" id="ARBA00022643"/>
    </source>
</evidence>
<evidence type="ECO:0000256" key="5">
    <source>
        <dbReference type="ARBA" id="ARBA00023002"/>
    </source>
</evidence>
<dbReference type="RefSeq" id="WP_322543836.1">
    <property type="nucleotide sequence ID" value="NZ_JAOBTT010000002.1"/>
</dbReference>
<keyword evidence="2" id="KW-0285">Flavoprotein</keyword>
<keyword evidence="8" id="KW-1185">Reference proteome</keyword>
<evidence type="ECO:0000259" key="6">
    <source>
        <dbReference type="Pfam" id="PF00724"/>
    </source>
</evidence>
<dbReference type="SUPFAM" id="SSF51395">
    <property type="entry name" value="FMN-linked oxidoreductases"/>
    <property type="match status" value="1"/>
</dbReference>
<gene>
    <name evidence="7" type="ORF">N4G40_16925</name>
</gene>
<evidence type="ECO:0000256" key="1">
    <source>
        <dbReference type="ARBA" id="ARBA00001917"/>
    </source>
</evidence>
<evidence type="ECO:0000256" key="4">
    <source>
        <dbReference type="ARBA" id="ARBA00022857"/>
    </source>
</evidence>
<evidence type="ECO:0000313" key="7">
    <source>
        <dbReference type="EMBL" id="MDZ7279936.1"/>
    </source>
</evidence>
<dbReference type="Proteomes" id="UP001288620">
    <property type="component" value="Unassembled WGS sequence"/>
</dbReference>
<organism evidence="7 8">
    <name type="scientific">Pantoea eucrina</name>
    <dbReference type="NCBI Taxonomy" id="472693"/>
    <lineage>
        <taxon>Bacteria</taxon>
        <taxon>Pseudomonadati</taxon>
        <taxon>Pseudomonadota</taxon>
        <taxon>Gammaproteobacteria</taxon>
        <taxon>Enterobacterales</taxon>
        <taxon>Erwiniaceae</taxon>
        <taxon>Pantoea</taxon>
    </lineage>
</organism>
<feature type="domain" description="NADH:flavin oxidoreductase/NADH oxidase N-terminal" evidence="6">
    <location>
        <begin position="4"/>
        <end position="341"/>
    </location>
</feature>
<dbReference type="PANTHER" id="PTHR43303">
    <property type="entry name" value="NADPH DEHYDROGENASE C23G7.10C-RELATED"/>
    <property type="match status" value="1"/>
</dbReference>
<accession>A0ABU5LJP9</accession>
<dbReference type="Gene3D" id="3.20.20.70">
    <property type="entry name" value="Aldolase class I"/>
    <property type="match status" value="1"/>
</dbReference>
<comment type="caution">
    <text evidence="7">The sequence shown here is derived from an EMBL/GenBank/DDBJ whole genome shotgun (WGS) entry which is preliminary data.</text>
</comment>
<proteinExistence type="predicted"/>
<dbReference type="Pfam" id="PF00724">
    <property type="entry name" value="Oxidored_FMN"/>
    <property type="match status" value="1"/>
</dbReference>
<dbReference type="InterPro" id="IPR001155">
    <property type="entry name" value="OxRdtase_FMN_N"/>
</dbReference>
<protein>
    <submittedName>
        <fullName evidence="7">NADH:flavin oxidoreductase/NADH oxidase</fullName>
    </submittedName>
</protein>
<reference evidence="8" key="1">
    <citation type="submission" date="2023-07" db="EMBL/GenBank/DDBJ databases">
        <title>Structural and functional analysis of rice phyllospheric bacteria for their antimicrobial properties and defense elicitation against blast disease.</title>
        <authorList>
            <person name="Sahu K.P."/>
            <person name="Asharani P."/>
            <person name="Kumar M."/>
            <person name="Reddy B."/>
            <person name="Kumar A."/>
        </authorList>
    </citation>
    <scope>NUCLEOTIDE SEQUENCE [LARGE SCALE GENOMIC DNA]</scope>
    <source>
        <strain evidence="8">OsEp_Plm_30P10</strain>
    </source>
</reference>
<keyword evidence="3" id="KW-0288">FMN</keyword>
<dbReference type="EMBL" id="JAOBTT010000002">
    <property type="protein sequence ID" value="MDZ7279936.1"/>
    <property type="molecule type" value="Genomic_DNA"/>
</dbReference>
<sequence>MSHLFSPSQLGELKLENRIVIAPMCQYSATEGCASSWHRIHLGHLALSGAGLLILEATAVEPRGRISPGDLGLWDADNEAALKTVVDDIRAWSPIRLGIQLGHAGRKASCSAPWQGGEQLPLSGGGWQTIAPSPLAYAPGEQPPSMLDTAALEQLKTAFVASAERAVRLGFELIELHAAHGYLLHQFLSPLSNQRQDNYGGSLENRMRLPLEIFEAVRKAVPAAIPVGVRLSATDWVEGGWDEAQSVVFSQQLETRGCAYIHVSSGGLSPDQQISVGPGYQLPFARHIRAQIGIPVIGVGLITDAHQAEAALTQGDADFIALARAMLYDPRWPWHAAAALKEQAHAPAQYLRSEPHGLKGTLTDTSS</sequence>
<name>A0ABU5LJP9_9GAMM</name>
<dbReference type="CDD" id="cd02932">
    <property type="entry name" value="OYE_YqiM_FMN"/>
    <property type="match status" value="1"/>
</dbReference>
<evidence type="ECO:0000256" key="2">
    <source>
        <dbReference type="ARBA" id="ARBA00022630"/>
    </source>
</evidence>
<dbReference type="InterPro" id="IPR044152">
    <property type="entry name" value="YqjM-like"/>
</dbReference>
<comment type="cofactor">
    <cofactor evidence="1">
        <name>FMN</name>
        <dbReference type="ChEBI" id="CHEBI:58210"/>
    </cofactor>
</comment>